<name>A0ABS8TGX3_DATST</name>
<evidence type="ECO:0000313" key="6">
    <source>
        <dbReference type="Proteomes" id="UP000823775"/>
    </source>
</evidence>
<dbReference type="PRINTS" id="PR00292">
    <property type="entry name" value="POTATOINHBTR"/>
</dbReference>
<dbReference type="Proteomes" id="UP000823775">
    <property type="component" value="Unassembled WGS sequence"/>
</dbReference>
<accession>A0ABS8TGX3</accession>
<keyword evidence="4" id="KW-0732">Signal</keyword>
<keyword evidence="3" id="KW-0722">Serine protease inhibitor</keyword>
<comment type="similarity">
    <text evidence="1">Belongs to the protease inhibitor I13 (potato type I serine protease inhibitor) family.</text>
</comment>
<proteinExistence type="inferred from homology"/>
<protein>
    <submittedName>
        <fullName evidence="5">Uncharacterized protein</fullName>
    </submittedName>
</protein>
<evidence type="ECO:0000313" key="5">
    <source>
        <dbReference type="EMBL" id="MCD7470241.1"/>
    </source>
</evidence>
<organism evidence="5 6">
    <name type="scientific">Datura stramonium</name>
    <name type="common">Jimsonweed</name>
    <name type="synonym">Common thornapple</name>
    <dbReference type="NCBI Taxonomy" id="4076"/>
    <lineage>
        <taxon>Eukaryota</taxon>
        <taxon>Viridiplantae</taxon>
        <taxon>Streptophyta</taxon>
        <taxon>Embryophyta</taxon>
        <taxon>Tracheophyta</taxon>
        <taxon>Spermatophyta</taxon>
        <taxon>Magnoliopsida</taxon>
        <taxon>eudicotyledons</taxon>
        <taxon>Gunneridae</taxon>
        <taxon>Pentapetalae</taxon>
        <taxon>asterids</taxon>
        <taxon>lamiids</taxon>
        <taxon>Solanales</taxon>
        <taxon>Solanaceae</taxon>
        <taxon>Solanoideae</taxon>
        <taxon>Datureae</taxon>
        <taxon>Datura</taxon>
    </lineage>
</organism>
<sequence length="101" mass="11251">MEKLGVVVAFLLLASLFQPLIAQDLELDVSQLVPCPGKFTWPELLGVPAKWAREIIQKENPNVTNIPSVLNGSPVSRDFRCDRVRLFVNVLDVVVVTPRIT</sequence>
<dbReference type="SUPFAM" id="SSF54654">
    <property type="entry name" value="CI-2 family of serine protease inhibitors"/>
    <property type="match status" value="1"/>
</dbReference>
<dbReference type="PROSITE" id="PS00285">
    <property type="entry name" value="POTATO_INHIBITOR"/>
    <property type="match status" value="1"/>
</dbReference>
<gene>
    <name evidence="5" type="ORF">HAX54_009958</name>
</gene>
<evidence type="ECO:0000256" key="1">
    <source>
        <dbReference type="ARBA" id="ARBA00008210"/>
    </source>
</evidence>
<evidence type="ECO:0000256" key="2">
    <source>
        <dbReference type="ARBA" id="ARBA00022690"/>
    </source>
</evidence>
<feature type="signal peptide" evidence="4">
    <location>
        <begin position="1"/>
        <end position="22"/>
    </location>
</feature>
<evidence type="ECO:0000256" key="4">
    <source>
        <dbReference type="SAM" id="SignalP"/>
    </source>
</evidence>
<reference evidence="5 6" key="1">
    <citation type="journal article" date="2021" name="BMC Genomics">
        <title>Datura genome reveals duplications of psychoactive alkaloid biosynthetic genes and high mutation rate following tissue culture.</title>
        <authorList>
            <person name="Rajewski A."/>
            <person name="Carter-House D."/>
            <person name="Stajich J."/>
            <person name="Litt A."/>
        </authorList>
    </citation>
    <scope>NUCLEOTIDE SEQUENCE [LARGE SCALE GENOMIC DNA]</scope>
    <source>
        <strain evidence="5">AR-01</strain>
    </source>
</reference>
<dbReference type="InterPro" id="IPR000864">
    <property type="entry name" value="Prot_inh_pot1"/>
</dbReference>
<comment type="caution">
    <text evidence="5">The sequence shown here is derived from an EMBL/GenBank/DDBJ whole genome shotgun (WGS) entry which is preliminary data.</text>
</comment>
<dbReference type="InterPro" id="IPR036354">
    <property type="entry name" value="Prot_inh_pot1_sf"/>
</dbReference>
<keyword evidence="6" id="KW-1185">Reference proteome</keyword>
<dbReference type="Gene3D" id="3.30.10.10">
    <property type="entry name" value="Trypsin Inhibitor V, subunit A"/>
    <property type="match status" value="1"/>
</dbReference>
<dbReference type="EMBL" id="JACEIK010001541">
    <property type="protein sequence ID" value="MCD7470241.1"/>
    <property type="molecule type" value="Genomic_DNA"/>
</dbReference>
<dbReference type="PANTHER" id="PTHR33091">
    <property type="entry name" value="PROTEIN, PUTATIVE, EXPRESSED-RELATED"/>
    <property type="match status" value="1"/>
</dbReference>
<feature type="chain" id="PRO_5047055186" evidence="4">
    <location>
        <begin position="23"/>
        <end position="101"/>
    </location>
</feature>
<dbReference type="PANTHER" id="PTHR33091:SF53">
    <property type="entry name" value="OS08G0441300 PROTEIN"/>
    <property type="match status" value="1"/>
</dbReference>
<dbReference type="Pfam" id="PF00280">
    <property type="entry name" value="potato_inhibit"/>
    <property type="match status" value="1"/>
</dbReference>
<keyword evidence="2" id="KW-0646">Protease inhibitor</keyword>
<evidence type="ECO:0000256" key="3">
    <source>
        <dbReference type="ARBA" id="ARBA00022900"/>
    </source>
</evidence>